<dbReference type="AlphaFoldDB" id="A0A919KK91"/>
<dbReference type="Proteomes" id="UP000617734">
    <property type="component" value="Unassembled WGS sequence"/>
</dbReference>
<gene>
    <name evidence="1" type="ORF">GCM10018781_01950</name>
</gene>
<dbReference type="EMBL" id="BNBO01000001">
    <property type="protein sequence ID" value="GHH59200.1"/>
    <property type="molecule type" value="Genomic_DNA"/>
</dbReference>
<evidence type="ECO:0000313" key="2">
    <source>
        <dbReference type="Proteomes" id="UP000617734"/>
    </source>
</evidence>
<sequence length="66" mass="7142">MGAACALIWADRATVVAAAAVSTVTRARVGCFGRRWEAKDPLLLPADSLVRVNFRKIRFGNNLVKA</sequence>
<reference evidence="1" key="2">
    <citation type="submission" date="2020-09" db="EMBL/GenBank/DDBJ databases">
        <authorList>
            <person name="Sun Q."/>
            <person name="Ohkuma M."/>
        </authorList>
    </citation>
    <scope>NUCLEOTIDE SEQUENCE</scope>
    <source>
        <strain evidence="1">JCM 4646</strain>
    </source>
</reference>
<evidence type="ECO:0000313" key="1">
    <source>
        <dbReference type="EMBL" id="GHH59200.1"/>
    </source>
</evidence>
<organism evidence="1 2">
    <name type="scientific">Kitasatospora indigofera</name>
    <dbReference type="NCBI Taxonomy" id="67307"/>
    <lineage>
        <taxon>Bacteria</taxon>
        <taxon>Bacillati</taxon>
        <taxon>Actinomycetota</taxon>
        <taxon>Actinomycetes</taxon>
        <taxon>Kitasatosporales</taxon>
        <taxon>Streptomycetaceae</taxon>
        <taxon>Kitasatospora</taxon>
    </lineage>
</organism>
<name>A0A919KK91_9ACTN</name>
<keyword evidence="2" id="KW-1185">Reference proteome</keyword>
<reference evidence="1" key="1">
    <citation type="journal article" date="2014" name="Int. J. Syst. Evol. Microbiol.">
        <title>Complete genome sequence of Corynebacterium casei LMG S-19264T (=DSM 44701T), isolated from a smear-ripened cheese.</title>
        <authorList>
            <consortium name="US DOE Joint Genome Institute (JGI-PGF)"/>
            <person name="Walter F."/>
            <person name="Albersmeier A."/>
            <person name="Kalinowski J."/>
            <person name="Ruckert C."/>
        </authorList>
    </citation>
    <scope>NUCLEOTIDE SEQUENCE</scope>
    <source>
        <strain evidence="1">JCM 4646</strain>
    </source>
</reference>
<proteinExistence type="predicted"/>
<protein>
    <submittedName>
        <fullName evidence="1">Uncharacterized protein</fullName>
    </submittedName>
</protein>
<accession>A0A919KK91</accession>
<comment type="caution">
    <text evidence="1">The sequence shown here is derived from an EMBL/GenBank/DDBJ whole genome shotgun (WGS) entry which is preliminary data.</text>
</comment>